<name>A0ABW4WA90_9HYPH</name>
<comment type="caution">
    <text evidence="2">The sequence shown here is derived from an EMBL/GenBank/DDBJ whole genome shotgun (WGS) entry which is preliminary data.</text>
</comment>
<dbReference type="RefSeq" id="WP_379017094.1">
    <property type="nucleotide sequence ID" value="NZ_JBHUGY010000008.1"/>
</dbReference>
<evidence type="ECO:0008006" key="4">
    <source>
        <dbReference type="Google" id="ProtNLM"/>
    </source>
</evidence>
<gene>
    <name evidence="2" type="ORF">ACFSQT_03945</name>
</gene>
<organism evidence="2 3">
    <name type="scientific">Mesorhizobium calcicola</name>
    <dbReference type="NCBI Taxonomy" id="1300310"/>
    <lineage>
        <taxon>Bacteria</taxon>
        <taxon>Pseudomonadati</taxon>
        <taxon>Pseudomonadota</taxon>
        <taxon>Alphaproteobacteria</taxon>
        <taxon>Hyphomicrobiales</taxon>
        <taxon>Phyllobacteriaceae</taxon>
        <taxon>Mesorhizobium</taxon>
    </lineage>
</organism>
<proteinExistence type="predicted"/>
<reference evidence="3" key="1">
    <citation type="journal article" date="2019" name="Int. J. Syst. Evol. Microbiol.">
        <title>The Global Catalogue of Microorganisms (GCM) 10K type strain sequencing project: providing services to taxonomists for standard genome sequencing and annotation.</title>
        <authorList>
            <consortium name="The Broad Institute Genomics Platform"/>
            <consortium name="The Broad Institute Genome Sequencing Center for Infectious Disease"/>
            <person name="Wu L."/>
            <person name="Ma J."/>
        </authorList>
    </citation>
    <scope>NUCLEOTIDE SEQUENCE [LARGE SCALE GENOMIC DNA]</scope>
    <source>
        <strain evidence="3">CGMCC 1.16226</strain>
    </source>
</reference>
<dbReference type="Proteomes" id="UP001597349">
    <property type="component" value="Unassembled WGS sequence"/>
</dbReference>
<sequence>MQAEHGSSQEAGVNRQRPDAGALQFHGHPVSDHARPSDLAKAEFGHFDLEKLVWPKHNAKGIKLPVRSTSTPTVRCRSISGLLGWCRPNVCAGLKSKSCSRVPDHQLYDLKRIAISLMLTGQGVSHEAISHYVDHKGDLETTMIYDLGLIDPLLPATERLGALFGI</sequence>
<feature type="compositionally biased region" description="Polar residues" evidence="1">
    <location>
        <begin position="1"/>
        <end position="11"/>
    </location>
</feature>
<keyword evidence="3" id="KW-1185">Reference proteome</keyword>
<evidence type="ECO:0000313" key="3">
    <source>
        <dbReference type="Proteomes" id="UP001597349"/>
    </source>
</evidence>
<evidence type="ECO:0000313" key="2">
    <source>
        <dbReference type="EMBL" id="MFD2052289.1"/>
    </source>
</evidence>
<protein>
    <recommendedName>
        <fullName evidence="4">Integrase</fullName>
    </recommendedName>
</protein>
<evidence type="ECO:0000256" key="1">
    <source>
        <dbReference type="SAM" id="MobiDB-lite"/>
    </source>
</evidence>
<feature type="region of interest" description="Disordered" evidence="1">
    <location>
        <begin position="1"/>
        <end position="35"/>
    </location>
</feature>
<accession>A0ABW4WA90</accession>
<dbReference type="EMBL" id="JBHUGY010000008">
    <property type="protein sequence ID" value="MFD2052289.1"/>
    <property type="molecule type" value="Genomic_DNA"/>
</dbReference>